<evidence type="ECO:0008006" key="3">
    <source>
        <dbReference type="Google" id="ProtNLM"/>
    </source>
</evidence>
<evidence type="ECO:0000313" key="2">
    <source>
        <dbReference type="Proteomes" id="UP000324800"/>
    </source>
</evidence>
<proteinExistence type="predicted"/>
<protein>
    <recommendedName>
        <fullName evidence="3">Tyr recombinase domain-containing protein</fullName>
    </recommendedName>
</protein>
<dbReference type="EMBL" id="SNRW01035132">
    <property type="protein sequence ID" value="KAA6355126.1"/>
    <property type="molecule type" value="Genomic_DNA"/>
</dbReference>
<comment type="caution">
    <text evidence="1">The sequence shown here is derived from an EMBL/GenBank/DDBJ whole genome shotgun (WGS) entry which is preliminary data.</text>
</comment>
<accession>A0A5J4T9N6</accession>
<gene>
    <name evidence="1" type="ORF">EZS28_049347</name>
</gene>
<feature type="non-terminal residue" evidence="1">
    <location>
        <position position="1"/>
    </location>
</feature>
<sequence>IALILMPQWCEEKYGALFPTVTNEMNLGPCDQVLEMGKSLKRLELKLPPGNLIAVQLTNMQQSVIVCLNWKTWRKRRTGLTFMAEQMKQNNITIDMLPTERPDVHVVNALCWFNELVGKQKKSKLLLLKTHVSAKFAQFSKMSNITDSPLIKSFTRCFNLNTSSEARYDVIQDIEILYKSIRSTIFSSQQDKLLLAMTLMVCYSAARMMELQRITMDDMTMDKDIYTISTVIKRSNMVRNEKITLLQRNRQLCQVLAQKNWIKQHQSWRSKVIPYFGTLINRFRYLPIIAVECFQVYLETLILNLPNNCPSI</sequence>
<evidence type="ECO:0000313" key="1">
    <source>
        <dbReference type="EMBL" id="KAA6355126.1"/>
    </source>
</evidence>
<dbReference type="Proteomes" id="UP000324800">
    <property type="component" value="Unassembled WGS sequence"/>
</dbReference>
<organism evidence="1 2">
    <name type="scientific">Streblomastix strix</name>
    <dbReference type="NCBI Taxonomy" id="222440"/>
    <lineage>
        <taxon>Eukaryota</taxon>
        <taxon>Metamonada</taxon>
        <taxon>Preaxostyla</taxon>
        <taxon>Oxymonadida</taxon>
        <taxon>Streblomastigidae</taxon>
        <taxon>Streblomastix</taxon>
    </lineage>
</organism>
<dbReference type="AlphaFoldDB" id="A0A5J4T9N6"/>
<name>A0A5J4T9N6_9EUKA</name>
<reference evidence="1 2" key="1">
    <citation type="submission" date="2019-03" db="EMBL/GenBank/DDBJ databases">
        <title>Single cell metagenomics reveals metabolic interactions within the superorganism composed of flagellate Streblomastix strix and complex community of Bacteroidetes bacteria on its surface.</title>
        <authorList>
            <person name="Treitli S.C."/>
            <person name="Kolisko M."/>
            <person name="Husnik F."/>
            <person name="Keeling P."/>
            <person name="Hampl V."/>
        </authorList>
    </citation>
    <scope>NUCLEOTIDE SEQUENCE [LARGE SCALE GENOMIC DNA]</scope>
    <source>
        <strain evidence="1">ST1C</strain>
    </source>
</reference>